<dbReference type="RefSeq" id="WP_341371075.1">
    <property type="nucleotide sequence ID" value="NZ_JBBPCO010000009.1"/>
</dbReference>
<evidence type="ECO:0000313" key="5">
    <source>
        <dbReference type="Proteomes" id="UP001446205"/>
    </source>
</evidence>
<feature type="domain" description="PilX/PilW C-terminal" evidence="2">
    <location>
        <begin position="127"/>
        <end position="203"/>
    </location>
</feature>
<dbReference type="InterPro" id="IPR025205">
    <property type="entry name" value="PilX/PilW_C"/>
</dbReference>
<dbReference type="Proteomes" id="UP001446205">
    <property type="component" value="Unassembled WGS sequence"/>
</dbReference>
<feature type="transmembrane region" description="Helical" evidence="1">
    <location>
        <begin position="40"/>
        <end position="63"/>
    </location>
</feature>
<dbReference type="Pfam" id="PF14341">
    <property type="entry name" value="PilX_N"/>
    <property type="match status" value="1"/>
</dbReference>
<evidence type="ECO:0000259" key="3">
    <source>
        <dbReference type="Pfam" id="PF14341"/>
    </source>
</evidence>
<dbReference type="EMBL" id="JBBPCO010000009">
    <property type="protein sequence ID" value="MEK8090017.1"/>
    <property type="molecule type" value="Genomic_DNA"/>
</dbReference>
<keyword evidence="1" id="KW-0812">Transmembrane</keyword>
<evidence type="ECO:0000256" key="1">
    <source>
        <dbReference type="SAM" id="Phobius"/>
    </source>
</evidence>
<organism evidence="4 5">
    <name type="scientific">Thermithiobacillus plumbiphilus</name>
    <dbReference type="NCBI Taxonomy" id="1729899"/>
    <lineage>
        <taxon>Bacteria</taxon>
        <taxon>Pseudomonadati</taxon>
        <taxon>Pseudomonadota</taxon>
        <taxon>Acidithiobacillia</taxon>
        <taxon>Acidithiobacillales</taxon>
        <taxon>Thermithiobacillaceae</taxon>
        <taxon>Thermithiobacillus</taxon>
    </lineage>
</organism>
<protein>
    <submittedName>
        <fullName evidence="4">PilX N-terminal domain-containing pilus assembly protein</fullName>
    </submittedName>
</protein>
<comment type="caution">
    <text evidence="4">The sequence shown here is derived from an EMBL/GenBank/DDBJ whole genome shotgun (WGS) entry which is preliminary data.</text>
</comment>
<proteinExistence type="predicted"/>
<feature type="domain" description="Type 4 fimbrial biogenesis protein PilX N-terminal" evidence="3">
    <location>
        <begin position="38"/>
        <end position="88"/>
    </location>
</feature>
<reference evidence="4 5" key="1">
    <citation type="submission" date="2024-04" db="EMBL/GenBank/DDBJ databases">
        <authorList>
            <person name="Abashina T."/>
            <person name="Shaikin A."/>
        </authorList>
    </citation>
    <scope>NUCLEOTIDE SEQUENCE [LARGE SCALE GENOMIC DNA]</scope>
    <source>
        <strain evidence="4 5">AAFK</strain>
    </source>
</reference>
<dbReference type="Pfam" id="PF13681">
    <property type="entry name" value="PilX"/>
    <property type="match status" value="1"/>
</dbReference>
<gene>
    <name evidence="4" type="ORF">WOB96_09575</name>
</gene>
<keyword evidence="5" id="KW-1185">Reference proteome</keyword>
<keyword evidence="1" id="KW-1133">Transmembrane helix</keyword>
<dbReference type="InterPro" id="IPR025746">
    <property type="entry name" value="PilX_N_dom"/>
</dbReference>
<accession>A0ABU9D919</accession>
<evidence type="ECO:0000259" key="2">
    <source>
        <dbReference type="Pfam" id="PF13681"/>
    </source>
</evidence>
<name>A0ABU9D919_9PROT</name>
<sequence length="206" mass="22204">MSDNTGTNCLALKSRYETLFWRIKMTAFPVKSMHHREQGAALLVAMIVLLALSLAGIAAMYMARSDTEIAGNLRFREIALNQAEAGLRAGGTWLLNQTTAPTGSTISGFYDRDNLPRDSNGGLTIDWNLSSNYFITTANGQTVKYIIEDLGISDAASGNSVAVGSEYGGGVKGTGALSQNYYRVTSRVEGPRNTVVVLEAIYAMNF</sequence>
<keyword evidence="1" id="KW-0472">Membrane</keyword>
<evidence type="ECO:0000313" key="4">
    <source>
        <dbReference type="EMBL" id="MEK8090017.1"/>
    </source>
</evidence>